<dbReference type="InterPro" id="IPR011123">
    <property type="entry name" value="Y_Y_Y"/>
</dbReference>
<dbReference type="SUPFAM" id="SSF55874">
    <property type="entry name" value="ATPase domain of HSP90 chaperone/DNA topoisomerase II/histidine kinase"/>
    <property type="match status" value="1"/>
</dbReference>
<dbReference type="KEGG" id="alti:ALE3EI_2286"/>
<dbReference type="SMART" id="SM00388">
    <property type="entry name" value="HisKA"/>
    <property type="match status" value="1"/>
</dbReference>
<dbReference type="Pfam" id="PF00512">
    <property type="entry name" value="HisKA"/>
    <property type="match status" value="1"/>
</dbReference>
<keyword evidence="3 6" id="KW-0597">Phosphoprotein</keyword>
<evidence type="ECO:0000259" key="9">
    <source>
        <dbReference type="PROSITE" id="PS50109"/>
    </source>
</evidence>
<dbReference type="Gene3D" id="3.40.50.2300">
    <property type="match status" value="1"/>
</dbReference>
<keyword evidence="12" id="KW-1185">Reference proteome</keyword>
<dbReference type="CDD" id="cd00082">
    <property type="entry name" value="HisKA"/>
    <property type="match status" value="1"/>
</dbReference>
<evidence type="ECO:0000256" key="2">
    <source>
        <dbReference type="ARBA" id="ARBA00012438"/>
    </source>
</evidence>
<comment type="catalytic activity">
    <reaction evidence="1">
        <text>ATP + protein L-histidine = ADP + protein N-phospho-L-histidine.</text>
        <dbReference type="EC" id="2.7.13.3"/>
    </reaction>
</comment>
<dbReference type="CDD" id="cd00075">
    <property type="entry name" value="HATPase"/>
    <property type="match status" value="1"/>
</dbReference>
<dbReference type="GO" id="GO:0003700">
    <property type="term" value="F:DNA-binding transcription factor activity"/>
    <property type="evidence" value="ECO:0007669"/>
    <property type="project" value="InterPro"/>
</dbReference>
<dbReference type="PROSITE" id="PS50109">
    <property type="entry name" value="HIS_KIN"/>
    <property type="match status" value="1"/>
</dbReference>
<dbReference type="InterPro" id="IPR015943">
    <property type="entry name" value="WD40/YVTN_repeat-like_dom_sf"/>
</dbReference>
<dbReference type="InterPro" id="IPR013783">
    <property type="entry name" value="Ig-like_fold"/>
</dbReference>
<evidence type="ECO:0000256" key="3">
    <source>
        <dbReference type="ARBA" id="ARBA00022553"/>
    </source>
</evidence>
<keyword evidence="7" id="KW-1133">Transmembrane helix</keyword>
<dbReference type="Gene3D" id="1.10.10.60">
    <property type="entry name" value="Homeodomain-like"/>
    <property type="match status" value="2"/>
</dbReference>
<evidence type="ECO:0000259" key="8">
    <source>
        <dbReference type="PROSITE" id="PS01124"/>
    </source>
</evidence>
<dbReference type="PANTHER" id="PTHR43547:SF2">
    <property type="entry name" value="HYBRID SIGNAL TRANSDUCTION HISTIDINE KINASE C"/>
    <property type="match status" value="1"/>
</dbReference>
<keyword evidence="5" id="KW-0804">Transcription</keyword>
<feature type="domain" description="Histidine kinase" evidence="9">
    <location>
        <begin position="820"/>
        <end position="1032"/>
    </location>
</feature>
<sequence>MPANKLLFVLLLMPHLAYSQLEKQISFKQLSVEQGLSQNSVVSIAQDSIGYLWFATQDGLNRYNGKNFKHYNLQFEDITKENYSKLGRVYFDNNNLLHTITKGGILRRWDEETQNFKRYLNINNVSIMLQDSKLHNWVGTYDNGLYKVSSNDTLKIFRDEDAVRSVYDMMEIDNSMIIACSGAVISVSRKSNIYSEIPVETDSQRVNYSSIALDTSENIWIGSFGSGLFVKKSEENIFRQFEGFDDKNILPSDLNIEDLLIDSKKRLWIATYGNGAWLIDFREETISHFISNEFNPRAIHYNDILCLFEDYTGTIWLGTDGAGLSYYDEHLFKFNSLTNREIPLFAKVDVARAITTDNKGRIWIGTSGKGLTEYNSTEKKYIAYKHSPKLNNSLPSNRVMSLFYDDEKLWIGLQDEGLAILERGEIKKVFNAQSVPPLPANTVWCIFKDSNANFWLGTRDNGLIKFDLKLGVINQYKYDPNNNLSVSDNNIRVITEGNSGELWIGTENRGLNKFLPKEEIFVRYDFPKIAGIKSLYWDQSNLWIGTNGYGLQVMDLISEKMYGYTQEDGLPNNVIYAILPDENNTLWLSSNRGISSFSVAEPGDRASIINYDSYDGLQALEFNTGAAYKDKDGNLYFGGLKGISWFKPSQLKTNPIPPKTTIYKMEIFDETMPLENGRDLKFSENTVSFSFAGLHFTQPERNEYTYFLENYDKSWSKPGINNLAHYTNLPPGDYTFKVKSSNYDSVWNTVPATYEFTINPPWYLSLTAKIAYAIAFLFFLYVIYNYLKWRWKIQHELLMEHEETERLKKLDELKSKLYTNISHEFRTPLTLISGPVNQLLSKADLAPRDKQALKLIEGSSQRMLRLVNQLLELSQLEAGVVALKVIDHDLKVQLEQILEAFTIKANEKGIRLNSEISNFNESWYDKDVMEKIVTNLLSNAIKYAPENSAVNLFASEEKNNVIIEVENENTSLSAHDLNKLFGRFYQADKSAEGVGIGLSLIKELTLLSGGKVSVAKKTEDTISFTVTIPITKASYNKNIIEEGPVEYDFIKGQEASVIFKTKDEDIPLLLIVEDNTEIRKFIVSLFDEKCRILEAVNGLEGIKLATNEVPDLIISDIMMPEKDGIALCNTLKKDVRTSHIPIILLTAKVGEENELKGLQNKADDYITKPFNADILIQKVYNAITSRKELQQRYSQHLYLRPKDIAVSSYDEEFLEEIQQIIDTKITDPEFKTEDFARELNLSRMQLHRKLKALTGLSTTEFIRSQRLKTAASLLRSADLTISEIAYTVGFNTPSYFIKCFKEVYHCTPNEYISSK</sequence>
<gene>
    <name evidence="11" type="ORF">ALE3EI_2286</name>
</gene>
<dbReference type="InterPro" id="IPR003661">
    <property type="entry name" value="HisK_dim/P_dom"/>
</dbReference>
<dbReference type="SUPFAM" id="SSF47384">
    <property type="entry name" value="Homodimeric domain of signal transducing histidine kinase"/>
    <property type="match status" value="1"/>
</dbReference>
<reference evidence="11 12" key="1">
    <citation type="submission" date="2020-04" db="EMBL/GenBank/DDBJ databases">
        <title>Genome sequence of Altibacter aquimarinus strain ALE3EI.</title>
        <authorList>
            <person name="Oh H.-M."/>
            <person name="Jang D."/>
        </authorList>
    </citation>
    <scope>NUCLEOTIDE SEQUENCE [LARGE SCALE GENOMIC DNA]</scope>
    <source>
        <strain evidence="11 12">ALE3EI</strain>
    </source>
</reference>
<dbReference type="Pfam" id="PF00072">
    <property type="entry name" value="Response_reg"/>
    <property type="match status" value="1"/>
</dbReference>
<dbReference type="Pfam" id="PF12833">
    <property type="entry name" value="HTH_18"/>
    <property type="match status" value="1"/>
</dbReference>
<dbReference type="InterPro" id="IPR005467">
    <property type="entry name" value="His_kinase_dom"/>
</dbReference>
<name>A0A7G8PWW2_9FLAO</name>
<dbReference type="GO" id="GO:0000155">
    <property type="term" value="F:phosphorelay sensor kinase activity"/>
    <property type="evidence" value="ECO:0007669"/>
    <property type="project" value="InterPro"/>
</dbReference>
<dbReference type="InterPro" id="IPR009057">
    <property type="entry name" value="Homeodomain-like_sf"/>
</dbReference>
<dbReference type="GO" id="GO:0043565">
    <property type="term" value="F:sequence-specific DNA binding"/>
    <property type="evidence" value="ECO:0007669"/>
    <property type="project" value="InterPro"/>
</dbReference>
<dbReference type="InterPro" id="IPR001789">
    <property type="entry name" value="Sig_transdc_resp-reg_receiver"/>
</dbReference>
<dbReference type="SUPFAM" id="SSF63829">
    <property type="entry name" value="Calcium-dependent phosphotriesterase"/>
    <property type="match status" value="3"/>
</dbReference>
<dbReference type="Pfam" id="PF07494">
    <property type="entry name" value="Reg_prop"/>
    <property type="match status" value="4"/>
</dbReference>
<keyword evidence="4" id="KW-0805">Transcription regulation</keyword>
<dbReference type="InterPro" id="IPR011110">
    <property type="entry name" value="Reg_prop"/>
</dbReference>
<feature type="modified residue" description="4-aspartylphosphate" evidence="6">
    <location>
        <position position="1116"/>
    </location>
</feature>
<evidence type="ECO:0000256" key="7">
    <source>
        <dbReference type="SAM" id="Phobius"/>
    </source>
</evidence>
<feature type="domain" description="Response regulatory" evidence="10">
    <location>
        <begin position="1068"/>
        <end position="1183"/>
    </location>
</feature>
<accession>A0A7G8PWW2</accession>
<dbReference type="PANTHER" id="PTHR43547">
    <property type="entry name" value="TWO-COMPONENT HISTIDINE KINASE"/>
    <property type="match status" value="1"/>
</dbReference>
<keyword evidence="11" id="KW-0418">Kinase</keyword>
<dbReference type="RefSeq" id="WP_186988802.1">
    <property type="nucleotide sequence ID" value="NZ_CP052909.1"/>
</dbReference>
<dbReference type="SMART" id="SM00448">
    <property type="entry name" value="REC"/>
    <property type="match status" value="1"/>
</dbReference>
<dbReference type="Gene3D" id="3.30.565.10">
    <property type="entry name" value="Histidine kinase-like ATPase, C-terminal domain"/>
    <property type="match status" value="1"/>
</dbReference>
<feature type="domain" description="HTH araC/xylS-type" evidence="8">
    <location>
        <begin position="1215"/>
        <end position="1314"/>
    </location>
</feature>
<dbReference type="Pfam" id="PF02518">
    <property type="entry name" value="HATPase_c"/>
    <property type="match status" value="1"/>
</dbReference>
<evidence type="ECO:0000256" key="5">
    <source>
        <dbReference type="ARBA" id="ARBA00023163"/>
    </source>
</evidence>
<dbReference type="Gene3D" id="2.60.40.10">
    <property type="entry name" value="Immunoglobulins"/>
    <property type="match status" value="1"/>
</dbReference>
<dbReference type="SMART" id="SM00387">
    <property type="entry name" value="HATPase_c"/>
    <property type="match status" value="1"/>
</dbReference>
<dbReference type="SUPFAM" id="SSF52172">
    <property type="entry name" value="CheY-like"/>
    <property type="match status" value="1"/>
</dbReference>
<dbReference type="InterPro" id="IPR011006">
    <property type="entry name" value="CheY-like_superfamily"/>
</dbReference>
<dbReference type="SUPFAM" id="SSF46689">
    <property type="entry name" value="Homeodomain-like"/>
    <property type="match status" value="1"/>
</dbReference>
<feature type="transmembrane region" description="Helical" evidence="7">
    <location>
        <begin position="762"/>
        <end position="784"/>
    </location>
</feature>
<dbReference type="EC" id="2.7.13.3" evidence="2"/>
<dbReference type="SMART" id="SM00342">
    <property type="entry name" value="HTH_ARAC"/>
    <property type="match status" value="1"/>
</dbReference>
<evidence type="ECO:0000313" key="11">
    <source>
        <dbReference type="EMBL" id="QNJ98828.1"/>
    </source>
</evidence>
<dbReference type="Gene3D" id="1.10.287.130">
    <property type="match status" value="1"/>
</dbReference>
<dbReference type="EMBL" id="CP052909">
    <property type="protein sequence ID" value="QNJ98828.1"/>
    <property type="molecule type" value="Genomic_DNA"/>
</dbReference>
<keyword evidence="7" id="KW-0812">Transmembrane</keyword>
<dbReference type="InterPro" id="IPR003594">
    <property type="entry name" value="HATPase_dom"/>
</dbReference>
<dbReference type="PROSITE" id="PS01124">
    <property type="entry name" value="HTH_ARAC_FAMILY_2"/>
    <property type="match status" value="1"/>
</dbReference>
<evidence type="ECO:0000256" key="6">
    <source>
        <dbReference type="PROSITE-ProRule" id="PRU00169"/>
    </source>
</evidence>
<dbReference type="Proteomes" id="UP000515514">
    <property type="component" value="Chromosome"/>
</dbReference>
<evidence type="ECO:0000259" key="10">
    <source>
        <dbReference type="PROSITE" id="PS50110"/>
    </source>
</evidence>
<dbReference type="InterPro" id="IPR018060">
    <property type="entry name" value="HTH_AraC"/>
</dbReference>
<dbReference type="InterPro" id="IPR036097">
    <property type="entry name" value="HisK_dim/P_sf"/>
</dbReference>
<evidence type="ECO:0000256" key="4">
    <source>
        <dbReference type="ARBA" id="ARBA00023015"/>
    </source>
</evidence>
<dbReference type="PROSITE" id="PS50110">
    <property type="entry name" value="RESPONSE_REGULATORY"/>
    <property type="match status" value="1"/>
</dbReference>
<dbReference type="Gene3D" id="2.130.10.10">
    <property type="entry name" value="YVTN repeat-like/Quinoprotein amine dehydrogenase"/>
    <property type="match status" value="3"/>
</dbReference>
<dbReference type="Pfam" id="PF07495">
    <property type="entry name" value="Y_Y_Y"/>
    <property type="match status" value="1"/>
</dbReference>
<evidence type="ECO:0000313" key="12">
    <source>
        <dbReference type="Proteomes" id="UP000515514"/>
    </source>
</evidence>
<dbReference type="FunFam" id="1.10.287.130:FF:000045">
    <property type="entry name" value="Two-component system sensor histidine kinase/response regulator"/>
    <property type="match status" value="1"/>
</dbReference>
<keyword evidence="11" id="KW-0808">Transferase</keyword>
<keyword evidence="7" id="KW-0472">Membrane</keyword>
<dbReference type="CDD" id="cd17574">
    <property type="entry name" value="REC_OmpR"/>
    <property type="match status" value="1"/>
</dbReference>
<proteinExistence type="predicted"/>
<protein>
    <recommendedName>
        <fullName evidence="2">histidine kinase</fullName>
        <ecNumber evidence="2">2.7.13.3</ecNumber>
    </recommendedName>
</protein>
<dbReference type="InterPro" id="IPR036890">
    <property type="entry name" value="HATPase_C_sf"/>
</dbReference>
<evidence type="ECO:0000256" key="1">
    <source>
        <dbReference type="ARBA" id="ARBA00000085"/>
    </source>
</evidence>
<organism evidence="11 12">
    <name type="scientific">Constantimarinum furrinae</name>
    <dbReference type="NCBI Taxonomy" id="2562285"/>
    <lineage>
        <taxon>Bacteria</taxon>
        <taxon>Pseudomonadati</taxon>
        <taxon>Bacteroidota</taxon>
        <taxon>Flavobacteriia</taxon>
        <taxon>Flavobacteriales</taxon>
        <taxon>Flavobacteriaceae</taxon>
        <taxon>Altibacter/Constantimarinum group</taxon>
        <taxon>Constantimarinum</taxon>
    </lineage>
</organism>